<evidence type="ECO:0000313" key="1">
    <source>
        <dbReference type="EMBL" id="QJA56287.1"/>
    </source>
</evidence>
<protein>
    <submittedName>
        <fullName evidence="1">Uncharacterized protein</fullName>
    </submittedName>
</protein>
<proteinExistence type="predicted"/>
<reference evidence="1" key="1">
    <citation type="submission" date="2020-03" db="EMBL/GenBank/DDBJ databases">
        <title>The deep terrestrial virosphere.</title>
        <authorList>
            <person name="Holmfeldt K."/>
            <person name="Nilsson E."/>
            <person name="Simone D."/>
            <person name="Lopez-Fernandez M."/>
            <person name="Wu X."/>
            <person name="de Brujin I."/>
            <person name="Lundin D."/>
            <person name="Andersson A."/>
            <person name="Bertilsson S."/>
            <person name="Dopson M."/>
        </authorList>
    </citation>
    <scope>NUCLEOTIDE SEQUENCE</scope>
    <source>
        <strain evidence="2">MM415A01968</strain>
        <strain evidence="1">MM415B01890</strain>
    </source>
</reference>
<sequence length="74" mass="8512">MTEIIQISTKGSFKADELKKLTQCIRDIEQNDRSRHIEVFMNLPDKTVKEIEEINDSLEPGLRFKAVLKDGIHG</sequence>
<organism evidence="1">
    <name type="scientific">viral metagenome</name>
    <dbReference type="NCBI Taxonomy" id="1070528"/>
    <lineage>
        <taxon>unclassified sequences</taxon>
        <taxon>metagenomes</taxon>
        <taxon>organismal metagenomes</taxon>
    </lineage>
</organism>
<gene>
    <name evidence="2" type="ORF">MM415A01968_0012</name>
    <name evidence="1" type="ORF">MM415B01890_0020</name>
</gene>
<evidence type="ECO:0000313" key="2">
    <source>
        <dbReference type="EMBL" id="QJA74575.1"/>
    </source>
</evidence>
<dbReference type="EMBL" id="MT141209">
    <property type="protein sequence ID" value="QJA56287.1"/>
    <property type="molecule type" value="Genomic_DNA"/>
</dbReference>
<name>A0A6M3IGM0_9ZZZZ</name>
<dbReference type="EMBL" id="MT142106">
    <property type="protein sequence ID" value="QJA74575.1"/>
    <property type="molecule type" value="Genomic_DNA"/>
</dbReference>
<dbReference type="AlphaFoldDB" id="A0A6M3IGM0"/>
<accession>A0A6M3IGM0</accession>